<comment type="subunit">
    <text evidence="3">F-type ATPases have 2 components, CF(1) - the catalytic core - and CF(0) - the membrane proton channel.</text>
</comment>
<dbReference type="InterPro" id="IPR001421">
    <property type="entry name" value="ATP8_metazoa"/>
</dbReference>
<comment type="subcellular location">
    <subcellularLocation>
        <location evidence="1 12">Mitochondrion membrane</location>
        <topology evidence="1 12">Single-pass membrane protein</topology>
    </subcellularLocation>
</comment>
<protein>
    <recommendedName>
        <fullName evidence="12">ATP synthase complex subunit 8</fullName>
    </recommendedName>
</protein>
<dbReference type="AlphaFoldDB" id="A0A344A243"/>
<evidence type="ECO:0000256" key="9">
    <source>
        <dbReference type="ARBA" id="ARBA00023065"/>
    </source>
</evidence>
<evidence type="ECO:0000256" key="3">
    <source>
        <dbReference type="ARBA" id="ARBA00011291"/>
    </source>
</evidence>
<accession>A0A344A243</accession>
<sequence>MPQMSPMPWIIIFMMTLLSLFLIAVLVYFKIKIKSELSHTNTVNTFQIKW</sequence>
<keyword evidence="5 12" id="KW-0138">CF(0)</keyword>
<evidence type="ECO:0000256" key="2">
    <source>
        <dbReference type="ARBA" id="ARBA00008892"/>
    </source>
</evidence>
<dbReference type="GO" id="GO:0015986">
    <property type="term" value="P:proton motive force-driven ATP synthesis"/>
    <property type="evidence" value="ECO:0007669"/>
    <property type="project" value="InterPro"/>
</dbReference>
<evidence type="ECO:0000256" key="6">
    <source>
        <dbReference type="ARBA" id="ARBA00022692"/>
    </source>
</evidence>
<keyword evidence="9 12" id="KW-0406">Ion transport</keyword>
<feature type="transmembrane region" description="Helical" evidence="13">
    <location>
        <begin position="6"/>
        <end position="29"/>
    </location>
</feature>
<keyword evidence="6 12" id="KW-0812">Transmembrane</keyword>
<proteinExistence type="inferred from homology"/>
<dbReference type="GeneID" id="37504965"/>
<evidence type="ECO:0000256" key="1">
    <source>
        <dbReference type="ARBA" id="ARBA00004304"/>
    </source>
</evidence>
<evidence type="ECO:0000256" key="7">
    <source>
        <dbReference type="ARBA" id="ARBA00022781"/>
    </source>
</evidence>
<evidence type="ECO:0000313" key="14">
    <source>
        <dbReference type="EMBL" id="AWU48834.1"/>
    </source>
</evidence>
<dbReference type="GO" id="GO:0045259">
    <property type="term" value="C:proton-transporting ATP synthase complex"/>
    <property type="evidence" value="ECO:0007669"/>
    <property type="project" value="UniProtKB-KW"/>
</dbReference>
<dbReference type="EMBL" id="MG989219">
    <property type="protein sequence ID" value="AWU48834.1"/>
    <property type="molecule type" value="Genomic_DNA"/>
</dbReference>
<reference evidence="14" key="1">
    <citation type="submission" date="2018-02" db="EMBL/GenBank/DDBJ databases">
        <title>Resolving the psyllid tree of life: Phylogenomic analysis of the superfamily Psylloidea (Hemiptera).</title>
        <authorList>
            <person name="Percy D.M."/>
            <person name="Sveinsson S."/>
            <person name="Lemmon A.R."/>
            <person name="Lemmon E.M."/>
            <person name="Ouvrard D."/>
            <person name="Burckhardt D."/>
        </authorList>
    </citation>
    <scope>NUCLEOTIDE SEQUENCE</scope>
    <source>
        <strain evidence="14">DP2.nwbl.00833_circ</strain>
    </source>
</reference>
<dbReference type="GO" id="GO:0031966">
    <property type="term" value="C:mitochondrial membrane"/>
    <property type="evidence" value="ECO:0007669"/>
    <property type="project" value="UniProtKB-SubCell"/>
</dbReference>
<name>A0A344A243_9HEMI</name>
<evidence type="ECO:0000256" key="8">
    <source>
        <dbReference type="ARBA" id="ARBA00022989"/>
    </source>
</evidence>
<dbReference type="GO" id="GO:0015078">
    <property type="term" value="F:proton transmembrane transporter activity"/>
    <property type="evidence" value="ECO:0007669"/>
    <property type="project" value="InterPro"/>
</dbReference>
<gene>
    <name evidence="14" type="primary">atp8</name>
</gene>
<keyword evidence="10 12" id="KW-0496">Mitochondrion</keyword>
<organism evidence="14">
    <name type="scientific">Anoeconeossa unicornuta</name>
    <dbReference type="NCBI Taxonomy" id="2218011"/>
    <lineage>
        <taxon>Eukaryota</taxon>
        <taxon>Metazoa</taxon>
        <taxon>Ecdysozoa</taxon>
        <taxon>Arthropoda</taxon>
        <taxon>Hexapoda</taxon>
        <taxon>Insecta</taxon>
        <taxon>Pterygota</taxon>
        <taxon>Neoptera</taxon>
        <taxon>Paraneoptera</taxon>
        <taxon>Hemiptera</taxon>
        <taxon>Sternorrhyncha</taxon>
        <taxon>Psylloidea</taxon>
        <taxon>Aphalaridae</taxon>
        <taxon>Anoeconeossa</taxon>
    </lineage>
</organism>
<dbReference type="Pfam" id="PF00895">
    <property type="entry name" value="ATP-synt_8"/>
    <property type="match status" value="1"/>
</dbReference>
<evidence type="ECO:0000256" key="5">
    <source>
        <dbReference type="ARBA" id="ARBA00022547"/>
    </source>
</evidence>
<keyword evidence="11 13" id="KW-0472">Membrane</keyword>
<keyword evidence="7 12" id="KW-0375">Hydrogen ion transport</keyword>
<keyword evidence="4 12" id="KW-0813">Transport</keyword>
<evidence type="ECO:0000256" key="10">
    <source>
        <dbReference type="ARBA" id="ARBA00023128"/>
    </source>
</evidence>
<evidence type="ECO:0000256" key="11">
    <source>
        <dbReference type="ARBA" id="ARBA00023136"/>
    </source>
</evidence>
<keyword evidence="8 13" id="KW-1133">Transmembrane helix</keyword>
<evidence type="ECO:0000256" key="13">
    <source>
        <dbReference type="SAM" id="Phobius"/>
    </source>
</evidence>
<geneLocation type="mitochondrion" evidence="14"/>
<evidence type="ECO:0000256" key="12">
    <source>
        <dbReference type="RuleBase" id="RU003661"/>
    </source>
</evidence>
<dbReference type="RefSeq" id="YP_009500691.1">
    <property type="nucleotide sequence ID" value="NC_038108.1"/>
</dbReference>
<evidence type="ECO:0000256" key="4">
    <source>
        <dbReference type="ARBA" id="ARBA00022448"/>
    </source>
</evidence>
<comment type="similarity">
    <text evidence="2 12">Belongs to the ATPase protein 8 family.</text>
</comment>